<sequence length="106" mass="12004">MATPVPSKLAQSMFKVAKNWPKDPFRPHLQLPVFLESLSTHPRLTPQAVQAAQALENGTVQKRYPLSDKILKPASVPLHYERLVEGFEKSAQGIARPLWKVFFGIW</sequence>
<comment type="caution">
    <text evidence="1">The sequence shown here is derived from an EMBL/GenBank/DDBJ whole genome shotgun (WGS) entry which is preliminary data.</text>
</comment>
<protein>
    <submittedName>
        <fullName evidence="1">Uncharacterized protein</fullName>
    </submittedName>
</protein>
<keyword evidence="2" id="KW-1185">Reference proteome</keyword>
<dbReference type="EMBL" id="JBAHYK010000061">
    <property type="protein sequence ID" value="KAL0579391.1"/>
    <property type="molecule type" value="Genomic_DNA"/>
</dbReference>
<evidence type="ECO:0000313" key="2">
    <source>
        <dbReference type="Proteomes" id="UP001465976"/>
    </source>
</evidence>
<accession>A0ABR3FVA5</accession>
<evidence type="ECO:0000313" key="1">
    <source>
        <dbReference type="EMBL" id="KAL0579391.1"/>
    </source>
</evidence>
<dbReference type="Pfam" id="PF20180">
    <property type="entry name" value="UQCC2_CBP6"/>
    <property type="match status" value="1"/>
</dbReference>
<dbReference type="Proteomes" id="UP001465976">
    <property type="component" value="Unassembled WGS sequence"/>
</dbReference>
<proteinExistence type="predicted"/>
<reference evidence="1 2" key="1">
    <citation type="submission" date="2024-02" db="EMBL/GenBank/DDBJ databases">
        <title>A draft genome for the cacao thread blight pathogen Marasmius crinis-equi.</title>
        <authorList>
            <person name="Cohen S.P."/>
            <person name="Baruah I.K."/>
            <person name="Amoako-Attah I."/>
            <person name="Bukari Y."/>
            <person name="Meinhardt L.W."/>
            <person name="Bailey B.A."/>
        </authorList>
    </citation>
    <scope>NUCLEOTIDE SEQUENCE [LARGE SCALE GENOMIC DNA]</scope>
    <source>
        <strain evidence="1 2">GH-76</strain>
    </source>
</reference>
<name>A0ABR3FVA5_9AGAR</name>
<gene>
    <name evidence="1" type="ORF">V5O48_002616</name>
</gene>
<organism evidence="1 2">
    <name type="scientific">Marasmius crinis-equi</name>
    <dbReference type="NCBI Taxonomy" id="585013"/>
    <lineage>
        <taxon>Eukaryota</taxon>
        <taxon>Fungi</taxon>
        <taxon>Dikarya</taxon>
        <taxon>Basidiomycota</taxon>
        <taxon>Agaricomycotina</taxon>
        <taxon>Agaricomycetes</taxon>
        <taxon>Agaricomycetidae</taxon>
        <taxon>Agaricales</taxon>
        <taxon>Marasmiineae</taxon>
        <taxon>Marasmiaceae</taxon>
        <taxon>Marasmius</taxon>
    </lineage>
</organism>